<feature type="region of interest" description="Disordered" evidence="1">
    <location>
        <begin position="131"/>
        <end position="150"/>
    </location>
</feature>
<dbReference type="EMBL" id="QKRW01000018">
    <property type="protein sequence ID" value="RAL63596.1"/>
    <property type="molecule type" value="Genomic_DNA"/>
</dbReference>
<evidence type="ECO:0000313" key="3">
    <source>
        <dbReference type="EMBL" id="RAL63596.1"/>
    </source>
</evidence>
<dbReference type="InterPro" id="IPR028020">
    <property type="entry name" value="ASX_DEUBAD_dom"/>
</dbReference>
<feature type="compositionally biased region" description="Basic residues" evidence="1">
    <location>
        <begin position="131"/>
        <end position="144"/>
    </location>
</feature>
<dbReference type="Pfam" id="PF13919">
    <property type="entry name" value="ASXH"/>
    <property type="match status" value="1"/>
</dbReference>
<feature type="domain" description="ASX DEUBAD" evidence="2">
    <location>
        <begin position="185"/>
        <end position="231"/>
    </location>
</feature>
<comment type="caution">
    <text evidence="3">The sequence shown here is derived from an EMBL/GenBank/DDBJ whole genome shotgun (WGS) entry which is preliminary data.</text>
</comment>
<dbReference type="Proteomes" id="UP000249056">
    <property type="component" value="Unassembled WGS sequence"/>
</dbReference>
<reference evidence="3 4" key="1">
    <citation type="submission" date="2018-06" db="EMBL/GenBank/DDBJ databases">
        <title>Genome Sequence of the Brown Rot Fungal Pathogen Monilinia fructigena.</title>
        <authorList>
            <person name="Landi L."/>
            <person name="De Miccolis Angelini R.M."/>
            <person name="Pollastro S."/>
            <person name="Abate D."/>
            <person name="Faretra F."/>
            <person name="Romanazzi G."/>
        </authorList>
    </citation>
    <scope>NUCLEOTIDE SEQUENCE [LARGE SCALE GENOMIC DNA]</scope>
    <source>
        <strain evidence="3 4">Mfrg269</strain>
    </source>
</reference>
<sequence length="257" mass="27606">MAARSISPAPVTAASPSSPVLGALDAGIDPQTTAVYVATPISVSEASSAAHNEEIGVLDPISSYEVSAQRRKKQFPGERPLSGTGSESYLPEASSARGTPKPVLKKAAPNLRGGLSENNKVYFCGGGPKKRRGGVAGGTRKKTKQDKYSDVDQLLSDSKSPIFQEHANIKAVIYHPVAKQTMIDQAADFKLDGIYGRFDSDWIAQAMEASQTRAAGGYDAYLASQFEEQWAEEDEEVSEEEIKEFDESKNEKGTKTN</sequence>
<gene>
    <name evidence="3" type="ORF">DID88_003640</name>
</gene>
<dbReference type="AlphaFoldDB" id="A0A395IU93"/>
<protein>
    <recommendedName>
        <fullName evidence="2">ASX DEUBAD domain-containing protein</fullName>
    </recommendedName>
</protein>
<feature type="compositionally biased region" description="Low complexity" evidence="1">
    <location>
        <begin position="7"/>
        <end position="20"/>
    </location>
</feature>
<feature type="region of interest" description="Disordered" evidence="1">
    <location>
        <begin position="1"/>
        <end position="25"/>
    </location>
</feature>
<organism evidence="3 4">
    <name type="scientific">Monilinia fructigena</name>
    <dbReference type="NCBI Taxonomy" id="38457"/>
    <lineage>
        <taxon>Eukaryota</taxon>
        <taxon>Fungi</taxon>
        <taxon>Dikarya</taxon>
        <taxon>Ascomycota</taxon>
        <taxon>Pezizomycotina</taxon>
        <taxon>Leotiomycetes</taxon>
        <taxon>Helotiales</taxon>
        <taxon>Sclerotiniaceae</taxon>
        <taxon>Monilinia</taxon>
    </lineage>
</organism>
<feature type="region of interest" description="Disordered" evidence="1">
    <location>
        <begin position="229"/>
        <end position="257"/>
    </location>
</feature>
<feature type="compositionally biased region" description="Basic and acidic residues" evidence="1">
    <location>
        <begin position="245"/>
        <end position="257"/>
    </location>
</feature>
<name>A0A395IU93_9HELO</name>
<feature type="region of interest" description="Disordered" evidence="1">
    <location>
        <begin position="59"/>
        <end position="112"/>
    </location>
</feature>
<feature type="compositionally biased region" description="Acidic residues" evidence="1">
    <location>
        <begin position="229"/>
        <end position="244"/>
    </location>
</feature>
<evidence type="ECO:0000256" key="1">
    <source>
        <dbReference type="SAM" id="MobiDB-lite"/>
    </source>
</evidence>
<evidence type="ECO:0000259" key="2">
    <source>
        <dbReference type="Pfam" id="PF13919"/>
    </source>
</evidence>
<dbReference type="OrthoDB" id="2289918at2759"/>
<keyword evidence="4" id="KW-1185">Reference proteome</keyword>
<evidence type="ECO:0000313" key="4">
    <source>
        <dbReference type="Proteomes" id="UP000249056"/>
    </source>
</evidence>
<proteinExistence type="predicted"/>
<accession>A0A395IU93</accession>